<keyword evidence="8" id="KW-0746">Sphingolipid metabolism</keyword>
<evidence type="ECO:0000313" key="13">
    <source>
        <dbReference type="Proteomes" id="UP000509704"/>
    </source>
</evidence>
<dbReference type="InterPro" id="IPR015421">
    <property type="entry name" value="PyrdxlP-dep_Trfase_major"/>
</dbReference>
<dbReference type="SUPFAM" id="SSF53383">
    <property type="entry name" value="PLP-dependent transferases"/>
    <property type="match status" value="1"/>
</dbReference>
<dbReference type="InterPro" id="IPR004839">
    <property type="entry name" value="Aminotransferase_I/II_large"/>
</dbReference>
<dbReference type="AlphaFoldDB" id="A0A7H9B3F4"/>
<evidence type="ECO:0000256" key="6">
    <source>
        <dbReference type="ARBA" id="ARBA00022679"/>
    </source>
</evidence>
<comment type="pathway">
    <text evidence="3">Sphingolipid metabolism.</text>
</comment>
<evidence type="ECO:0000256" key="9">
    <source>
        <dbReference type="ARBA" id="ARBA00023098"/>
    </source>
</evidence>
<dbReference type="OrthoDB" id="3168162at2759"/>
<dbReference type="RefSeq" id="XP_037144693.1">
    <property type="nucleotide sequence ID" value="XM_037288798.1"/>
</dbReference>
<evidence type="ECO:0000256" key="2">
    <source>
        <dbReference type="ARBA" id="ARBA00004760"/>
    </source>
</evidence>
<dbReference type="GO" id="GO:0030170">
    <property type="term" value="F:pyridoxal phosphate binding"/>
    <property type="evidence" value="ECO:0007669"/>
    <property type="project" value="InterPro"/>
</dbReference>
<dbReference type="GO" id="GO:0004758">
    <property type="term" value="F:serine C-palmitoyltransferase activity"/>
    <property type="evidence" value="ECO:0007669"/>
    <property type="project" value="TreeGrafter"/>
</dbReference>
<dbReference type="GO" id="GO:0005783">
    <property type="term" value="C:endoplasmic reticulum"/>
    <property type="evidence" value="ECO:0007669"/>
    <property type="project" value="TreeGrafter"/>
</dbReference>
<dbReference type="PANTHER" id="PTHR13693">
    <property type="entry name" value="CLASS II AMINOTRANSFERASE/8-AMINO-7-OXONONANOATE SYNTHASE"/>
    <property type="match status" value="1"/>
</dbReference>
<protein>
    <recommendedName>
        <fullName evidence="5">serine C-palmitoyltransferase</fullName>
        <ecNumber evidence="5">2.3.1.50</ecNumber>
    </recommendedName>
</protein>
<reference evidence="12 13" key="1">
    <citation type="submission" date="2020-07" db="EMBL/GenBank/DDBJ databases">
        <title>The yeast mating-type switching endonuclease HO is a domesticated member of an unorthodox homing genetic element family.</title>
        <authorList>
            <person name="Coughlan A.Y."/>
            <person name="Lombardi L."/>
            <person name="Braun-Galleani S."/>
            <person name="Martos A.R."/>
            <person name="Galeote V."/>
            <person name="Bigey F."/>
            <person name="Dequin S."/>
            <person name="Byrne K.P."/>
            <person name="Wolfe K.H."/>
        </authorList>
    </citation>
    <scope>NUCLEOTIDE SEQUENCE [LARGE SCALE GENOMIC DNA]</scope>
    <source>
        <strain evidence="12 13">NRRL Y-6702</strain>
    </source>
</reference>
<name>A0A7H9B3F4_ZYGMR</name>
<dbReference type="Proteomes" id="UP000509704">
    <property type="component" value="Chromosome 5"/>
</dbReference>
<dbReference type="GO" id="GO:0046513">
    <property type="term" value="P:ceramide biosynthetic process"/>
    <property type="evidence" value="ECO:0007669"/>
    <property type="project" value="TreeGrafter"/>
</dbReference>
<dbReference type="KEGG" id="zmk:HG535_0E00500"/>
<evidence type="ECO:0000256" key="1">
    <source>
        <dbReference type="ARBA" id="ARBA00001933"/>
    </source>
</evidence>
<keyword evidence="6" id="KW-0808">Transferase</keyword>
<comment type="cofactor">
    <cofactor evidence="1">
        <name>pyridoxal 5'-phosphate</name>
        <dbReference type="ChEBI" id="CHEBI:597326"/>
    </cofactor>
</comment>
<evidence type="ECO:0000256" key="3">
    <source>
        <dbReference type="ARBA" id="ARBA00004991"/>
    </source>
</evidence>
<dbReference type="Gene3D" id="3.40.640.10">
    <property type="entry name" value="Type I PLP-dependent aspartate aminotransferase-like (Major domain)"/>
    <property type="match status" value="1"/>
</dbReference>
<evidence type="ECO:0000256" key="5">
    <source>
        <dbReference type="ARBA" id="ARBA00013220"/>
    </source>
</evidence>
<evidence type="ECO:0000256" key="8">
    <source>
        <dbReference type="ARBA" id="ARBA00022919"/>
    </source>
</evidence>
<gene>
    <name evidence="12" type="ORF">HG535_0E00500</name>
</gene>
<dbReference type="EMBL" id="CP058608">
    <property type="protein sequence ID" value="QLG72966.1"/>
    <property type="molecule type" value="Genomic_DNA"/>
</dbReference>
<dbReference type="InterPro" id="IPR015422">
    <property type="entry name" value="PyrdxlP-dep_Trfase_small"/>
</dbReference>
<dbReference type="PANTHER" id="PTHR13693:SF2">
    <property type="entry name" value="SERINE PALMITOYLTRANSFERASE 1"/>
    <property type="match status" value="1"/>
</dbReference>
<dbReference type="InterPro" id="IPR050087">
    <property type="entry name" value="AON_synthase_class-II"/>
</dbReference>
<accession>A0A7H9B3F4</accession>
<evidence type="ECO:0000313" key="12">
    <source>
        <dbReference type="EMBL" id="QLG72966.1"/>
    </source>
</evidence>
<feature type="domain" description="Aminotransferase class I/classII large" evidence="11">
    <location>
        <begin position="170"/>
        <end position="568"/>
    </location>
</feature>
<dbReference type="GO" id="GO:0016020">
    <property type="term" value="C:membrane"/>
    <property type="evidence" value="ECO:0007669"/>
    <property type="project" value="GOC"/>
</dbReference>
<keyword evidence="9" id="KW-0443">Lipid metabolism</keyword>
<proteinExistence type="inferred from homology"/>
<comment type="similarity">
    <text evidence="4">Belongs to the class-II pyridoxal-phosphate-dependent aminotransferase family.</text>
</comment>
<dbReference type="GeneID" id="59236708"/>
<evidence type="ECO:0000259" key="11">
    <source>
        <dbReference type="Pfam" id="PF00155"/>
    </source>
</evidence>
<keyword evidence="10" id="KW-0012">Acyltransferase</keyword>
<evidence type="ECO:0000256" key="7">
    <source>
        <dbReference type="ARBA" id="ARBA00022898"/>
    </source>
</evidence>
<organism evidence="12 13">
    <name type="scientific">Zygotorulaspora mrakii</name>
    <name type="common">Zygosaccharomyces mrakii</name>
    <dbReference type="NCBI Taxonomy" id="42260"/>
    <lineage>
        <taxon>Eukaryota</taxon>
        <taxon>Fungi</taxon>
        <taxon>Dikarya</taxon>
        <taxon>Ascomycota</taxon>
        <taxon>Saccharomycotina</taxon>
        <taxon>Saccharomycetes</taxon>
        <taxon>Saccharomycetales</taxon>
        <taxon>Saccharomycetaceae</taxon>
        <taxon>Zygotorulaspora</taxon>
    </lineage>
</organism>
<keyword evidence="7" id="KW-0663">Pyridoxal phosphate</keyword>
<evidence type="ECO:0000256" key="10">
    <source>
        <dbReference type="ARBA" id="ARBA00023315"/>
    </source>
</evidence>
<evidence type="ECO:0000256" key="4">
    <source>
        <dbReference type="ARBA" id="ARBA00008392"/>
    </source>
</evidence>
<comment type="pathway">
    <text evidence="2">Lipid metabolism; sphingolipid metabolism.</text>
</comment>
<dbReference type="InterPro" id="IPR015424">
    <property type="entry name" value="PyrdxlP-dep_Trfase"/>
</dbReference>
<sequence length="582" mass="65575">MVSTRAVASEQIYSRQALREGIVAMSKIPEVLPRSIPIPEFVIEACSYVWYHFIAVMRWLPGGRYIIEYVRKSHQDDPYRTIVEILLIIYGIIYYFSKPQQKKSLQRSKPNLTPKEIDALIEEWVPEPIVDTMVLEEQRWRLAKIPVIQHSGINNRVNLTRNNGAESFSNVLNLCSNNFLQLSSTPEVLEEARKIIKNYGVGACGPAGFYGNQDVHFNLEYELADFFGTEAAVLYGQDFCVAPSAIPAFTKRGDLIVADNHVSLSVQNALQLSRSTVYYFDHNDMESLENLLIDITESEKAEHLPATPRKFIVTEGLFHNSGDIANLPKLTALKLKYKFRLVVDETFSIGVLGSTGRGIAEHFNMERSKSIDMTVGSLATALGSSGAFVLGDKVMAHHQRIGSNAYCFSASLPPYAIKAADKVLEIMNNDNSTVQLLQKLSKQVHQMFSEPTFSKAMILTSSPFSPVIHLQLTPELRTKKFNYSKEGLFETNSDLQKKCNSVKFIEPYEKEEIFLQNIVDDLLQNDSILITRNTIVLKNETLPIAPSLKICINSGLDEREIESACDIIKTKIFEHCYSDSHN</sequence>
<dbReference type="Gene3D" id="3.90.1150.10">
    <property type="entry name" value="Aspartate Aminotransferase, domain 1"/>
    <property type="match status" value="1"/>
</dbReference>
<dbReference type="GO" id="GO:0046512">
    <property type="term" value="P:sphingosine biosynthetic process"/>
    <property type="evidence" value="ECO:0007669"/>
    <property type="project" value="TreeGrafter"/>
</dbReference>
<dbReference type="EC" id="2.3.1.50" evidence="5"/>
<keyword evidence="13" id="KW-1185">Reference proteome</keyword>
<dbReference type="Pfam" id="PF00155">
    <property type="entry name" value="Aminotran_1_2"/>
    <property type="match status" value="1"/>
</dbReference>